<gene>
    <name evidence="1" type="ORF">CTI12_AA144200</name>
</gene>
<organism evidence="1 2">
    <name type="scientific">Artemisia annua</name>
    <name type="common">Sweet wormwood</name>
    <dbReference type="NCBI Taxonomy" id="35608"/>
    <lineage>
        <taxon>Eukaryota</taxon>
        <taxon>Viridiplantae</taxon>
        <taxon>Streptophyta</taxon>
        <taxon>Embryophyta</taxon>
        <taxon>Tracheophyta</taxon>
        <taxon>Spermatophyta</taxon>
        <taxon>Magnoliopsida</taxon>
        <taxon>eudicotyledons</taxon>
        <taxon>Gunneridae</taxon>
        <taxon>Pentapetalae</taxon>
        <taxon>asterids</taxon>
        <taxon>campanulids</taxon>
        <taxon>Asterales</taxon>
        <taxon>Asteraceae</taxon>
        <taxon>Asteroideae</taxon>
        <taxon>Anthemideae</taxon>
        <taxon>Artemisiinae</taxon>
        <taxon>Artemisia</taxon>
    </lineage>
</organism>
<reference evidence="1 2" key="1">
    <citation type="journal article" date="2018" name="Mol. Plant">
        <title>The genome of Artemisia annua provides insight into the evolution of Asteraceae family and artemisinin biosynthesis.</title>
        <authorList>
            <person name="Shen Q."/>
            <person name="Zhang L."/>
            <person name="Liao Z."/>
            <person name="Wang S."/>
            <person name="Yan T."/>
            <person name="Shi P."/>
            <person name="Liu M."/>
            <person name="Fu X."/>
            <person name="Pan Q."/>
            <person name="Wang Y."/>
            <person name="Lv Z."/>
            <person name="Lu X."/>
            <person name="Zhang F."/>
            <person name="Jiang W."/>
            <person name="Ma Y."/>
            <person name="Chen M."/>
            <person name="Hao X."/>
            <person name="Li L."/>
            <person name="Tang Y."/>
            <person name="Lv G."/>
            <person name="Zhou Y."/>
            <person name="Sun X."/>
            <person name="Brodelius P.E."/>
            <person name="Rose J.K.C."/>
            <person name="Tang K."/>
        </authorList>
    </citation>
    <scope>NUCLEOTIDE SEQUENCE [LARGE SCALE GENOMIC DNA]</scope>
    <source>
        <strain evidence="2">cv. Huhao1</strain>
        <tissue evidence="1">Leaf</tissue>
    </source>
</reference>
<evidence type="ECO:0000313" key="1">
    <source>
        <dbReference type="EMBL" id="PWA85938.1"/>
    </source>
</evidence>
<dbReference type="SUPFAM" id="SSF52047">
    <property type="entry name" value="RNI-like"/>
    <property type="match status" value="1"/>
</dbReference>
<proteinExistence type="predicted"/>
<protein>
    <submittedName>
        <fullName evidence="1">F-box/RNI-like superfamily protein</fullName>
    </submittedName>
</protein>
<dbReference type="OrthoDB" id="2242903at2759"/>
<dbReference type="EMBL" id="PKPP01001069">
    <property type="protein sequence ID" value="PWA85938.1"/>
    <property type="molecule type" value="Genomic_DNA"/>
</dbReference>
<dbReference type="InterPro" id="IPR032675">
    <property type="entry name" value="LRR_dom_sf"/>
</dbReference>
<sequence>MENLPEPLILEILTRLNDSTESTRTRLTSKTFNSAYPHLKSINLQYPLTQYLKSRSINPQPITPFKEIFSKMVENLLRVESVCIGVDKRMRDVSFDDDVEGEGDGDDLWLSDGGWVGEWLGRVCGGLRRVSISDFWVQSCWRRSCLLSLLSGSCHNLVELEVKNAWLSVENLNPMPMLTSLTLEFIRLDDEDLNELNRCFPNLEVLNLIGVGGFKLPKIHLLNLKTCHWTVSNVPSSLALITPNLITLRLECIRPTSLYVEAPMLSNFRLSLDQPEAFAVKKFQNLKTLWLESLFIGSLLLKFPITDTVDNLTLDSRNWAKGAFKSSQFTLEKVFTVFPNVSTLCINSSAWSELESCSDPEGWEMTTGRKGLKTFNVYLLLVDPSLTFSSVACVLDQCVGLSNVSLLIYHDVVANVSKSFISKCMARWPKVKWRWGMWKEGKEDSWIMDVISD</sequence>
<accession>A0A2U1PJK9</accession>
<dbReference type="InterPro" id="IPR044809">
    <property type="entry name" value="AUF1-like"/>
</dbReference>
<comment type="caution">
    <text evidence="1">The sequence shown here is derived from an EMBL/GenBank/DDBJ whole genome shotgun (WGS) entry which is preliminary data.</text>
</comment>
<dbReference type="Gene3D" id="3.80.10.10">
    <property type="entry name" value="Ribonuclease Inhibitor"/>
    <property type="match status" value="1"/>
</dbReference>
<keyword evidence="2" id="KW-1185">Reference proteome</keyword>
<dbReference type="PANTHER" id="PTHR31215">
    <property type="entry name" value="OS05G0510400 PROTEIN-RELATED"/>
    <property type="match status" value="1"/>
</dbReference>
<evidence type="ECO:0000313" key="2">
    <source>
        <dbReference type="Proteomes" id="UP000245207"/>
    </source>
</evidence>
<dbReference type="AlphaFoldDB" id="A0A2U1PJK9"/>
<name>A0A2U1PJK9_ARTAN</name>
<dbReference type="Proteomes" id="UP000245207">
    <property type="component" value="Unassembled WGS sequence"/>
</dbReference>